<proteinExistence type="predicted"/>
<evidence type="ECO:0000313" key="2">
    <source>
        <dbReference type="Proteomes" id="UP000192505"/>
    </source>
</evidence>
<dbReference type="Proteomes" id="UP000192505">
    <property type="component" value="Unassembled WGS sequence"/>
</dbReference>
<protein>
    <submittedName>
        <fullName evidence="1">Uncharacterized protein</fullName>
    </submittedName>
</protein>
<accession>A0A1W9KWA3</accession>
<comment type="caution">
    <text evidence="1">The sequence shown here is derived from an EMBL/GenBank/DDBJ whole genome shotgun (WGS) entry which is preliminary data.</text>
</comment>
<dbReference type="EMBL" id="MTEI01000003">
    <property type="protein sequence ID" value="OQW88869.1"/>
    <property type="molecule type" value="Genomic_DNA"/>
</dbReference>
<dbReference type="AlphaFoldDB" id="A0A1W9KWA3"/>
<organism evidence="1 2">
    <name type="scientific">Rhodoferax ferrireducens</name>
    <dbReference type="NCBI Taxonomy" id="192843"/>
    <lineage>
        <taxon>Bacteria</taxon>
        <taxon>Pseudomonadati</taxon>
        <taxon>Pseudomonadota</taxon>
        <taxon>Betaproteobacteria</taxon>
        <taxon>Burkholderiales</taxon>
        <taxon>Comamonadaceae</taxon>
        <taxon>Rhodoferax</taxon>
    </lineage>
</organism>
<name>A0A1W9KWA3_9BURK</name>
<sequence>MDGMAAIWTRDTPWRQGHVLTAEAVQAMGLSHPETPDSTCVVVISHDCDLANHDLQVEPNVELIIGRHLTEGNGNYFWAKAPRTLHVDVLRHDAPAIVELVATAKGVVPKEALAAFAPDTAFSFSGKSLSALRSWLGVRYNRTAFPDPFVDRLSQSKVDRRLAKIIEPVGNLLSAIYFDIDGGKEIDHSDGSPFELKIVLAYPLGDDPDQAADEVEKLEIQIADLFEKKYFDQAAGKWDGVALKQCMSISEDDLSVSKARLLTQWRLEYMTLKADEEQPGAPD</sequence>
<gene>
    <name evidence="1" type="ORF">BWK72_08010</name>
</gene>
<reference evidence="1 2" key="1">
    <citation type="submission" date="2017-01" db="EMBL/GenBank/DDBJ databases">
        <title>Novel large sulfur bacteria in the metagenomes of groundwater-fed chemosynthetic microbial mats in the Lake Huron basin.</title>
        <authorList>
            <person name="Sharrar A.M."/>
            <person name="Flood B.E."/>
            <person name="Bailey J.V."/>
            <person name="Jones D.S."/>
            <person name="Biddanda B."/>
            <person name="Ruberg S.A."/>
            <person name="Marcus D.N."/>
            <person name="Dick G.J."/>
        </authorList>
    </citation>
    <scope>NUCLEOTIDE SEQUENCE [LARGE SCALE GENOMIC DNA]</scope>
    <source>
        <strain evidence="1">A7</strain>
    </source>
</reference>
<evidence type="ECO:0000313" key="1">
    <source>
        <dbReference type="EMBL" id="OQW88869.1"/>
    </source>
</evidence>